<dbReference type="Gene3D" id="1.25.40.20">
    <property type="entry name" value="Ankyrin repeat-containing domain"/>
    <property type="match status" value="1"/>
</dbReference>
<name>G7KSX2_MEDTR</name>
<evidence type="ECO:0000313" key="8">
    <source>
        <dbReference type="Proteomes" id="UP000002051"/>
    </source>
</evidence>
<dbReference type="InterPro" id="IPR026961">
    <property type="entry name" value="PGG_dom"/>
</dbReference>
<reference evidence="5 8" key="2">
    <citation type="journal article" date="2014" name="BMC Genomics">
        <title>An improved genome release (version Mt4.0) for the model legume Medicago truncatula.</title>
        <authorList>
            <person name="Tang H."/>
            <person name="Krishnakumar V."/>
            <person name="Bidwell S."/>
            <person name="Rosen B."/>
            <person name="Chan A."/>
            <person name="Zhou S."/>
            <person name="Gentzbittel L."/>
            <person name="Childs K.L."/>
            <person name="Yandell M."/>
            <person name="Gundlach H."/>
            <person name="Mayer K.F."/>
            <person name="Schwartz D.C."/>
            <person name="Town C.D."/>
        </authorList>
    </citation>
    <scope>GENOME REANNOTATION</scope>
    <source>
        <strain evidence="7 8">cv. Jemalong A17</strain>
    </source>
</reference>
<organism evidence="5 8">
    <name type="scientific">Medicago truncatula</name>
    <name type="common">Barrel medic</name>
    <name type="synonym">Medicago tribuloides</name>
    <dbReference type="NCBI Taxonomy" id="3880"/>
    <lineage>
        <taxon>Eukaryota</taxon>
        <taxon>Viridiplantae</taxon>
        <taxon>Streptophyta</taxon>
        <taxon>Embryophyta</taxon>
        <taxon>Tracheophyta</taxon>
        <taxon>Spermatophyta</taxon>
        <taxon>Magnoliopsida</taxon>
        <taxon>eudicotyledons</taxon>
        <taxon>Gunneridae</taxon>
        <taxon>Pentapetalae</taxon>
        <taxon>rosids</taxon>
        <taxon>fabids</taxon>
        <taxon>Fabales</taxon>
        <taxon>Fabaceae</taxon>
        <taxon>Papilionoideae</taxon>
        <taxon>50 kb inversion clade</taxon>
        <taxon>NPAAA clade</taxon>
        <taxon>Hologalegina</taxon>
        <taxon>IRL clade</taxon>
        <taxon>Trifolieae</taxon>
        <taxon>Medicago</taxon>
    </lineage>
</organism>
<gene>
    <name evidence="5" type="ordered locus">MTR_7g021090</name>
    <name evidence="6" type="ORF">MtrunA17_Chr7g0221531</name>
</gene>
<evidence type="ECO:0000259" key="4">
    <source>
        <dbReference type="Pfam" id="PF13962"/>
    </source>
</evidence>
<reference evidence="6" key="4">
    <citation type="journal article" date="2018" name="Nat. Plants">
        <title>Whole-genome landscape of Medicago truncatula symbiotic genes.</title>
        <authorList>
            <person name="Pecrix Y."/>
            <person name="Gamas P."/>
            <person name="Carrere S."/>
        </authorList>
    </citation>
    <scope>NUCLEOTIDE SEQUENCE</scope>
    <source>
        <tissue evidence="6">Leaves</tissue>
    </source>
</reference>
<evidence type="ECO:0000256" key="3">
    <source>
        <dbReference type="SAM" id="Phobius"/>
    </source>
</evidence>
<dbReference type="HOGENOM" id="CLU_000134_47_1_1"/>
<dbReference type="PANTHER" id="PTHR24128:SF24">
    <property type="entry name" value="ANKYRIN REPEAT PROTEIN"/>
    <property type="match status" value="1"/>
</dbReference>
<dbReference type="Pfam" id="PF13962">
    <property type="entry name" value="PGG"/>
    <property type="match status" value="1"/>
</dbReference>
<dbReference type="Proteomes" id="UP000265566">
    <property type="component" value="Chromosome 7"/>
</dbReference>
<dbReference type="Proteomes" id="UP000002051">
    <property type="component" value="Unassembled WGS sequence"/>
</dbReference>
<evidence type="ECO:0000313" key="5">
    <source>
        <dbReference type="EMBL" id="AES77856.1"/>
    </source>
</evidence>
<dbReference type="SUPFAM" id="SSF48403">
    <property type="entry name" value="Ankyrin repeat"/>
    <property type="match status" value="1"/>
</dbReference>
<dbReference type="PaxDb" id="3880-AES77856"/>
<dbReference type="eggNOG" id="KOG0504">
    <property type="taxonomic scope" value="Eukaryota"/>
</dbReference>
<dbReference type="OMA" id="SYATIFP"/>
<dbReference type="PROSITE" id="PS50088">
    <property type="entry name" value="ANK_REPEAT"/>
    <property type="match status" value="1"/>
</dbReference>
<dbReference type="EMBL" id="CM001223">
    <property type="protein sequence ID" value="AES77856.1"/>
    <property type="molecule type" value="Genomic_DNA"/>
</dbReference>
<keyword evidence="2" id="KW-0040">ANK repeat</keyword>
<protein>
    <submittedName>
        <fullName evidence="5">Ankyrin repeat protein</fullName>
    </submittedName>
    <submittedName>
        <fullName evidence="6">Putative ankyrin repeat-containing domain, PGG domain-containing protein</fullName>
    </submittedName>
</protein>
<dbReference type="Gramene" id="rna38777">
    <property type="protein sequence ID" value="RHN44634.1"/>
    <property type="gene ID" value="gene38777"/>
</dbReference>
<dbReference type="STRING" id="3880.G7KSX2"/>
<evidence type="ECO:0000256" key="1">
    <source>
        <dbReference type="ARBA" id="ARBA00004413"/>
    </source>
</evidence>
<dbReference type="InterPro" id="IPR036770">
    <property type="entry name" value="Ankyrin_rpt-contain_sf"/>
</dbReference>
<feature type="domain" description="PGG" evidence="4">
    <location>
        <begin position="275"/>
        <end position="362"/>
    </location>
</feature>
<sequence length="411" mass="45933">MNTNNGEKLKAAAQAGNIDLLYAVIDDDPFILEHIDSIPFVETPLHISADMGHLQFATEIMMLKPSFAWKLNPQGFSPIHLAMLNDQKRLVYCFVNINKDLVRIQGKEAITPLHFASQIGEVDLLAKFLKLCPESIEYLTVRHETALHIAIKNQQFEALRVLVGWLRTHVAIGAQKLENQILNKRDEAGNTILHISALSTERQAVRLLVKTKINLNTMNLESKTALDIASTPRIKSMLFRVGAKPSLEVTHNPTLAHRFRIGRRRSKFRIRANMTEENRNTWLIIATLVATAIYQSGLSPPGGIYQVSVGDDNGVNITSSNSTISTPENAGKSVMPGYEFFLFLIVNLYPFTVSIIAIYLMIPTLSGQFMGFLVASPVGWFSASHLFTESIHRHTKCHTPLHTTNDMAKIL</sequence>
<evidence type="ECO:0000256" key="2">
    <source>
        <dbReference type="PROSITE-ProRule" id="PRU00023"/>
    </source>
</evidence>
<dbReference type="GO" id="GO:0005886">
    <property type="term" value="C:plasma membrane"/>
    <property type="evidence" value="ECO:0007669"/>
    <property type="project" value="UniProtKB-SubCell"/>
</dbReference>
<evidence type="ECO:0000313" key="6">
    <source>
        <dbReference type="EMBL" id="RHN44634.1"/>
    </source>
</evidence>
<keyword evidence="3" id="KW-1133">Transmembrane helix</keyword>
<dbReference type="SMART" id="SM00248">
    <property type="entry name" value="ANK"/>
    <property type="match status" value="5"/>
</dbReference>
<feature type="repeat" description="ANK" evidence="2">
    <location>
        <begin position="188"/>
        <end position="220"/>
    </location>
</feature>
<reference evidence="5 8" key="1">
    <citation type="journal article" date="2011" name="Nature">
        <title>The Medicago genome provides insight into the evolution of rhizobial symbioses.</title>
        <authorList>
            <person name="Young N.D."/>
            <person name="Debelle F."/>
            <person name="Oldroyd G.E."/>
            <person name="Geurts R."/>
            <person name="Cannon S.B."/>
            <person name="Udvardi M.K."/>
            <person name="Benedito V.A."/>
            <person name="Mayer K.F."/>
            <person name="Gouzy J."/>
            <person name="Schoof H."/>
            <person name="Van de Peer Y."/>
            <person name="Proost S."/>
            <person name="Cook D.R."/>
            <person name="Meyers B.C."/>
            <person name="Spannagl M."/>
            <person name="Cheung F."/>
            <person name="De Mita S."/>
            <person name="Krishnakumar V."/>
            <person name="Gundlach H."/>
            <person name="Zhou S."/>
            <person name="Mudge J."/>
            <person name="Bharti A.K."/>
            <person name="Murray J.D."/>
            <person name="Naoumkina M.A."/>
            <person name="Rosen B."/>
            <person name="Silverstein K.A."/>
            <person name="Tang H."/>
            <person name="Rombauts S."/>
            <person name="Zhao P.X."/>
            <person name="Zhou P."/>
            <person name="Barbe V."/>
            <person name="Bardou P."/>
            <person name="Bechner M."/>
            <person name="Bellec A."/>
            <person name="Berger A."/>
            <person name="Berges H."/>
            <person name="Bidwell S."/>
            <person name="Bisseling T."/>
            <person name="Choisne N."/>
            <person name="Couloux A."/>
            <person name="Denny R."/>
            <person name="Deshpande S."/>
            <person name="Dai X."/>
            <person name="Doyle J.J."/>
            <person name="Dudez A.M."/>
            <person name="Farmer A.D."/>
            <person name="Fouteau S."/>
            <person name="Franken C."/>
            <person name="Gibelin C."/>
            <person name="Gish J."/>
            <person name="Goldstein S."/>
            <person name="Gonzalez A.J."/>
            <person name="Green P.J."/>
            <person name="Hallab A."/>
            <person name="Hartog M."/>
            <person name="Hua A."/>
            <person name="Humphray S.J."/>
            <person name="Jeong D.H."/>
            <person name="Jing Y."/>
            <person name="Jocker A."/>
            <person name="Kenton S.M."/>
            <person name="Kim D.J."/>
            <person name="Klee K."/>
            <person name="Lai H."/>
            <person name="Lang C."/>
            <person name="Lin S."/>
            <person name="Macmil S.L."/>
            <person name="Magdelenat G."/>
            <person name="Matthews L."/>
            <person name="McCorrison J."/>
            <person name="Monaghan E.L."/>
            <person name="Mun J.H."/>
            <person name="Najar F.Z."/>
            <person name="Nicholson C."/>
            <person name="Noirot C."/>
            <person name="O'Bleness M."/>
            <person name="Paule C.R."/>
            <person name="Poulain J."/>
            <person name="Prion F."/>
            <person name="Qin B."/>
            <person name="Qu C."/>
            <person name="Retzel E.F."/>
            <person name="Riddle C."/>
            <person name="Sallet E."/>
            <person name="Samain S."/>
            <person name="Samson N."/>
            <person name="Sanders I."/>
            <person name="Saurat O."/>
            <person name="Scarpelli C."/>
            <person name="Schiex T."/>
            <person name="Segurens B."/>
            <person name="Severin A.J."/>
            <person name="Sherrier D.J."/>
            <person name="Shi R."/>
            <person name="Sims S."/>
            <person name="Singer S.R."/>
            <person name="Sinharoy S."/>
            <person name="Sterck L."/>
            <person name="Viollet A."/>
            <person name="Wang B.B."/>
            <person name="Wang K."/>
            <person name="Wang M."/>
            <person name="Wang X."/>
            <person name="Warfsmann J."/>
            <person name="Weissenbach J."/>
            <person name="White D.D."/>
            <person name="White J.D."/>
            <person name="Wiley G.B."/>
            <person name="Wincker P."/>
            <person name="Xing Y."/>
            <person name="Yang L."/>
            <person name="Yao Z."/>
            <person name="Ying F."/>
            <person name="Zhai J."/>
            <person name="Zhou L."/>
            <person name="Zuber A."/>
            <person name="Denarie J."/>
            <person name="Dixon R.A."/>
            <person name="May G.D."/>
            <person name="Schwartz D.C."/>
            <person name="Rogers J."/>
            <person name="Quetier F."/>
            <person name="Town C.D."/>
            <person name="Roe B.A."/>
        </authorList>
    </citation>
    <scope>NUCLEOTIDE SEQUENCE [LARGE SCALE GENOMIC DNA]</scope>
    <source>
        <strain evidence="5">A17</strain>
        <strain evidence="7 8">cv. Jemalong A17</strain>
    </source>
</reference>
<reference evidence="7" key="3">
    <citation type="submission" date="2015-04" db="UniProtKB">
        <authorList>
            <consortium name="EnsemblPlants"/>
        </authorList>
    </citation>
    <scope>IDENTIFICATION</scope>
    <source>
        <strain evidence="7">cv. Jemalong A17</strain>
    </source>
</reference>
<dbReference type="EMBL" id="PSQE01000007">
    <property type="protein sequence ID" value="RHN44634.1"/>
    <property type="molecule type" value="Genomic_DNA"/>
</dbReference>
<keyword evidence="3" id="KW-0812">Transmembrane</keyword>
<accession>G7KSX2</accession>
<feature type="transmembrane region" description="Helical" evidence="3">
    <location>
        <begin position="340"/>
        <end position="362"/>
    </location>
</feature>
<dbReference type="PANTHER" id="PTHR24128">
    <property type="entry name" value="HOMEOBOX PROTEIN WARIAI"/>
    <property type="match status" value="1"/>
</dbReference>
<keyword evidence="3" id="KW-0472">Membrane</keyword>
<proteinExistence type="predicted"/>
<evidence type="ECO:0000313" key="7">
    <source>
        <dbReference type="EnsemblPlants" id="AES77856"/>
    </source>
</evidence>
<dbReference type="AlphaFoldDB" id="G7KSX2"/>
<dbReference type="InterPro" id="IPR002110">
    <property type="entry name" value="Ankyrin_rpt"/>
</dbReference>
<feature type="transmembrane region" description="Helical" evidence="3">
    <location>
        <begin position="368"/>
        <end position="387"/>
    </location>
</feature>
<comment type="subcellular location">
    <subcellularLocation>
        <location evidence="1">Cell membrane</location>
        <topology evidence="1">Peripheral membrane protein</topology>
        <orientation evidence="1">Cytoplasmic side</orientation>
    </subcellularLocation>
</comment>
<dbReference type="EnsemblPlants" id="AES77856">
    <property type="protein sequence ID" value="AES77856"/>
    <property type="gene ID" value="MTR_7g021090"/>
</dbReference>
<keyword evidence="8" id="KW-1185">Reference proteome</keyword>